<dbReference type="Proteomes" id="UP000190080">
    <property type="component" value="Unassembled WGS sequence"/>
</dbReference>
<protein>
    <recommendedName>
        <fullName evidence="3">Coenzyme PQQ synthesis protein D</fullName>
    </recommendedName>
</protein>
<dbReference type="InterPro" id="IPR041881">
    <property type="entry name" value="PqqD_sf"/>
</dbReference>
<dbReference type="Gene3D" id="1.10.10.1150">
    <property type="entry name" value="Coenzyme PQQ synthesis protein D (PqqD)"/>
    <property type="match status" value="1"/>
</dbReference>
<dbReference type="EMBL" id="MZGV01000013">
    <property type="protein sequence ID" value="OPJ62713.1"/>
    <property type="molecule type" value="Genomic_DNA"/>
</dbReference>
<comment type="caution">
    <text evidence="1">The sequence shown here is derived from an EMBL/GenBank/DDBJ whole genome shotgun (WGS) entry which is preliminary data.</text>
</comment>
<dbReference type="NCBIfam" id="NF033536">
    <property type="entry name" value="lasso_PqqD_Bac"/>
    <property type="match status" value="1"/>
</dbReference>
<gene>
    <name evidence="1" type="ORF">CLORY_15930</name>
</gene>
<evidence type="ECO:0008006" key="3">
    <source>
        <dbReference type="Google" id="ProtNLM"/>
    </source>
</evidence>
<dbReference type="STRING" id="1450648.CLORY_15930"/>
<reference evidence="1 2" key="1">
    <citation type="submission" date="2017-03" db="EMBL/GenBank/DDBJ databases">
        <title>Genome sequence of Clostridium oryzae DSM 28571.</title>
        <authorList>
            <person name="Poehlein A."/>
            <person name="Daniel R."/>
        </authorList>
    </citation>
    <scope>NUCLEOTIDE SEQUENCE [LARGE SCALE GENOMIC DNA]</scope>
    <source>
        <strain evidence="1 2">DSM 28571</strain>
    </source>
</reference>
<sequence>MMQKNILIKMTSIITQKNGLDTADLDGEAVMMDMDRGKYYNFNIVGSRIWQLIEKPISIREIVDELLKEFDIDQETCEAAVMKFVDRLVDDELVKIA</sequence>
<organism evidence="1 2">
    <name type="scientific">Clostridium oryzae</name>
    <dbReference type="NCBI Taxonomy" id="1450648"/>
    <lineage>
        <taxon>Bacteria</taxon>
        <taxon>Bacillati</taxon>
        <taxon>Bacillota</taxon>
        <taxon>Clostridia</taxon>
        <taxon>Eubacteriales</taxon>
        <taxon>Clostridiaceae</taxon>
        <taxon>Clostridium</taxon>
    </lineage>
</organism>
<name>A0A1V4IS32_9CLOT</name>
<evidence type="ECO:0000313" key="1">
    <source>
        <dbReference type="EMBL" id="OPJ62713.1"/>
    </source>
</evidence>
<dbReference type="OrthoDB" id="1495225at2"/>
<proteinExistence type="predicted"/>
<dbReference type="Pfam" id="PF05402">
    <property type="entry name" value="PqqD"/>
    <property type="match status" value="1"/>
</dbReference>
<accession>A0A1V4IS32</accession>
<dbReference type="AlphaFoldDB" id="A0A1V4IS32"/>
<dbReference type="InterPro" id="IPR008792">
    <property type="entry name" value="PQQD"/>
</dbReference>
<evidence type="ECO:0000313" key="2">
    <source>
        <dbReference type="Proteomes" id="UP000190080"/>
    </source>
</evidence>
<dbReference type="RefSeq" id="WP_079423059.1">
    <property type="nucleotide sequence ID" value="NZ_MZGV01000013.1"/>
</dbReference>
<keyword evidence="2" id="KW-1185">Reference proteome</keyword>